<name>A0A1R2CJE9_9CILI</name>
<accession>A0A1R2CJE9</accession>
<reference evidence="1 2" key="1">
    <citation type="submission" date="2016-11" db="EMBL/GenBank/DDBJ databases">
        <title>The macronuclear genome of Stentor coeruleus: a giant cell with tiny introns.</title>
        <authorList>
            <person name="Slabodnick M."/>
            <person name="Ruby J.G."/>
            <person name="Reiff S.B."/>
            <person name="Swart E.C."/>
            <person name="Gosai S."/>
            <person name="Prabakaran S."/>
            <person name="Witkowska E."/>
            <person name="Larue G.E."/>
            <person name="Fisher S."/>
            <person name="Freeman R.M."/>
            <person name="Gunawardena J."/>
            <person name="Chu W."/>
            <person name="Stover N.A."/>
            <person name="Gregory B.D."/>
            <person name="Nowacki M."/>
            <person name="Derisi J."/>
            <person name="Roy S.W."/>
            <person name="Marshall W.F."/>
            <person name="Sood P."/>
        </authorList>
    </citation>
    <scope>NUCLEOTIDE SEQUENCE [LARGE SCALE GENOMIC DNA]</scope>
    <source>
        <strain evidence="1">WM001</strain>
    </source>
</reference>
<dbReference type="Proteomes" id="UP000187209">
    <property type="component" value="Unassembled WGS sequence"/>
</dbReference>
<protein>
    <submittedName>
        <fullName evidence="1">Uncharacterized protein</fullName>
    </submittedName>
</protein>
<evidence type="ECO:0000313" key="2">
    <source>
        <dbReference type="Proteomes" id="UP000187209"/>
    </source>
</evidence>
<evidence type="ECO:0000313" key="1">
    <source>
        <dbReference type="EMBL" id="OMJ89076.1"/>
    </source>
</evidence>
<keyword evidence="2" id="KW-1185">Reference proteome</keyword>
<sequence>MAESLIHINEFSTLSEILKDSETSWQPEVEDIIDLSKYLENSNFLDETIQKCTDSDFFSSDENISKEQALKEIQNLIKVAELLQKQADNQNLLISRVDCTDEICERIGKKLEQFCHIKRMKLKKTESNTCQIY</sequence>
<organism evidence="1 2">
    <name type="scientific">Stentor coeruleus</name>
    <dbReference type="NCBI Taxonomy" id="5963"/>
    <lineage>
        <taxon>Eukaryota</taxon>
        <taxon>Sar</taxon>
        <taxon>Alveolata</taxon>
        <taxon>Ciliophora</taxon>
        <taxon>Postciliodesmatophora</taxon>
        <taxon>Heterotrichea</taxon>
        <taxon>Heterotrichida</taxon>
        <taxon>Stentoridae</taxon>
        <taxon>Stentor</taxon>
    </lineage>
</organism>
<dbReference type="EMBL" id="MPUH01000134">
    <property type="protein sequence ID" value="OMJ89076.1"/>
    <property type="molecule type" value="Genomic_DNA"/>
</dbReference>
<comment type="caution">
    <text evidence="1">The sequence shown here is derived from an EMBL/GenBank/DDBJ whole genome shotgun (WGS) entry which is preliminary data.</text>
</comment>
<proteinExistence type="predicted"/>
<dbReference type="AlphaFoldDB" id="A0A1R2CJE9"/>
<gene>
    <name evidence="1" type="ORF">SteCoe_8795</name>
</gene>